<dbReference type="InterPro" id="IPR044822">
    <property type="entry name" value="Myb_DNA-bind_4"/>
</dbReference>
<dbReference type="eggNOG" id="ENOG502QZMJ">
    <property type="taxonomic scope" value="Eukaryota"/>
</dbReference>
<proteinExistence type="predicted"/>
<evidence type="ECO:0000259" key="3">
    <source>
        <dbReference type="Pfam" id="PF13837"/>
    </source>
</evidence>
<dbReference type="AlphaFoldDB" id="A0A067DWB0"/>
<name>A0A067DWB0_CITSI</name>
<dbReference type="PANTHER" id="PTHR46327:SF3">
    <property type="entry name" value="TRANSCRIPTION FACTOR"/>
    <property type="match status" value="1"/>
</dbReference>
<evidence type="ECO:0000313" key="4">
    <source>
        <dbReference type="EMBL" id="KDO47259.1"/>
    </source>
</evidence>
<dbReference type="SMR" id="A0A067DWB0"/>
<dbReference type="PANTHER" id="PTHR46327">
    <property type="entry name" value="F16F4.11 PROTEIN-RELATED"/>
    <property type="match status" value="1"/>
</dbReference>
<evidence type="ECO:0000256" key="2">
    <source>
        <dbReference type="SAM" id="MobiDB-lite"/>
    </source>
</evidence>
<evidence type="ECO:0000256" key="1">
    <source>
        <dbReference type="SAM" id="Coils"/>
    </source>
</evidence>
<dbReference type="STRING" id="2711.A0A067DWB0"/>
<sequence>MEGQSSLTGGMIMEGLNSFQDLQGAMQLHHQQDPNFYQPSCVVQVQPESVFPLRWQYMEEQPLSYIDYNEDQRGKNLLMDCAIPGVDEHYAVEGIRTPWRRIKWTEEMVKLLIYTVSYIRQFALSNVGNGRNEPSFLQKIGKWKVVSKVMVERGYRVSPQQCEDKFNNLNKTYKKLNDVLGRGMSCKVVENPKILDEIDIPERKKDNAKKILSSKQLFFEQMCSYHSGNQLCLPHDPDLQRSLQLALSKKLDYDKQEQDPGAYTQDNETEDSNLKSMDYNGILEDHSQHALTNLEGVHPEGNTADGLWEQWVAFRSCRLKLQRLQVNARILRLENRWFKWQRICWRKDRELIRMRLENERLKIENERIALELKYKEMRADYDLTV</sequence>
<evidence type="ECO:0000313" key="5">
    <source>
        <dbReference type="Proteomes" id="UP000027120"/>
    </source>
</evidence>
<reference evidence="4 5" key="1">
    <citation type="submission" date="2014-04" db="EMBL/GenBank/DDBJ databases">
        <authorList>
            <consortium name="International Citrus Genome Consortium"/>
            <person name="Gmitter F."/>
            <person name="Chen C."/>
            <person name="Farmerie W."/>
            <person name="Harkins T."/>
            <person name="Desany B."/>
            <person name="Mohiuddin M."/>
            <person name="Kodira C."/>
            <person name="Borodovsky M."/>
            <person name="Lomsadze A."/>
            <person name="Burns P."/>
            <person name="Jenkins J."/>
            <person name="Prochnik S."/>
            <person name="Shu S."/>
            <person name="Chapman J."/>
            <person name="Pitluck S."/>
            <person name="Schmutz J."/>
            <person name="Rokhsar D."/>
        </authorList>
    </citation>
    <scope>NUCLEOTIDE SEQUENCE</scope>
</reference>
<dbReference type="EMBL" id="KK785183">
    <property type="protein sequence ID" value="KDO47259.1"/>
    <property type="molecule type" value="Genomic_DNA"/>
</dbReference>
<dbReference type="KEGG" id="cit:102628040"/>
<keyword evidence="1" id="KW-0175">Coiled coil</keyword>
<dbReference type="Proteomes" id="UP000027120">
    <property type="component" value="Unassembled WGS sequence"/>
</dbReference>
<dbReference type="Gene3D" id="1.10.10.60">
    <property type="entry name" value="Homeodomain-like"/>
    <property type="match status" value="1"/>
</dbReference>
<keyword evidence="5" id="KW-1185">Reference proteome</keyword>
<feature type="region of interest" description="Disordered" evidence="2">
    <location>
        <begin position="253"/>
        <end position="274"/>
    </location>
</feature>
<feature type="coiled-coil region" evidence="1">
    <location>
        <begin position="351"/>
        <end position="380"/>
    </location>
</feature>
<accession>A0A067DWB0</accession>
<dbReference type="PaxDb" id="2711-XP_006495058.1"/>
<organism evidence="4 5">
    <name type="scientific">Citrus sinensis</name>
    <name type="common">Sweet orange</name>
    <name type="synonym">Citrus aurantium var. sinensis</name>
    <dbReference type="NCBI Taxonomy" id="2711"/>
    <lineage>
        <taxon>Eukaryota</taxon>
        <taxon>Viridiplantae</taxon>
        <taxon>Streptophyta</taxon>
        <taxon>Embryophyta</taxon>
        <taxon>Tracheophyta</taxon>
        <taxon>Spermatophyta</taxon>
        <taxon>Magnoliopsida</taxon>
        <taxon>eudicotyledons</taxon>
        <taxon>Gunneridae</taxon>
        <taxon>Pentapetalae</taxon>
        <taxon>rosids</taxon>
        <taxon>malvids</taxon>
        <taxon>Sapindales</taxon>
        <taxon>Rutaceae</taxon>
        <taxon>Aurantioideae</taxon>
        <taxon>Citrus</taxon>
    </lineage>
</organism>
<gene>
    <name evidence="4" type="ORF">CISIN_1g039131mg</name>
</gene>
<feature type="domain" description="Myb/SANT-like DNA-binding" evidence="3">
    <location>
        <begin position="103"/>
        <end position="190"/>
    </location>
</feature>
<protein>
    <recommendedName>
        <fullName evidence="3">Myb/SANT-like DNA-binding domain-containing protein</fullName>
    </recommendedName>
</protein>
<dbReference type="Pfam" id="PF13837">
    <property type="entry name" value="Myb_DNA-bind_4"/>
    <property type="match status" value="1"/>
</dbReference>